<evidence type="ECO:0000313" key="1">
    <source>
        <dbReference type="EMBL" id="KAI4364912.1"/>
    </source>
</evidence>
<accession>A0ACB9QHH8</accession>
<comment type="caution">
    <text evidence="1">The sequence shown here is derived from an EMBL/GenBank/DDBJ whole genome shotgun (WGS) entry which is preliminary data.</text>
</comment>
<sequence>MKKSVFSVNISDTESKRKVLKSAASLSGIDSLSIDLEKKQLTVVGTVDQVKVIRKLGKKFNPRILTVGLDKKEGFERIPKSSHLEERASEDHAYWSGYESEREAGIMLCEAKRTSTVTSTTWTWPSLKMITLEHITDILTFGNNSFRTTVENS</sequence>
<protein>
    <submittedName>
        <fullName evidence="1">Uncharacterized protein</fullName>
    </submittedName>
</protein>
<dbReference type="Proteomes" id="UP001057402">
    <property type="component" value="Chromosome 6"/>
</dbReference>
<dbReference type="EMBL" id="CM042885">
    <property type="protein sequence ID" value="KAI4364912.1"/>
    <property type="molecule type" value="Genomic_DNA"/>
</dbReference>
<evidence type="ECO:0000313" key="2">
    <source>
        <dbReference type="Proteomes" id="UP001057402"/>
    </source>
</evidence>
<name>A0ACB9QHH8_9MYRT</name>
<proteinExistence type="predicted"/>
<organism evidence="1 2">
    <name type="scientific">Melastoma candidum</name>
    <dbReference type="NCBI Taxonomy" id="119954"/>
    <lineage>
        <taxon>Eukaryota</taxon>
        <taxon>Viridiplantae</taxon>
        <taxon>Streptophyta</taxon>
        <taxon>Embryophyta</taxon>
        <taxon>Tracheophyta</taxon>
        <taxon>Spermatophyta</taxon>
        <taxon>Magnoliopsida</taxon>
        <taxon>eudicotyledons</taxon>
        <taxon>Gunneridae</taxon>
        <taxon>Pentapetalae</taxon>
        <taxon>rosids</taxon>
        <taxon>malvids</taxon>
        <taxon>Myrtales</taxon>
        <taxon>Melastomataceae</taxon>
        <taxon>Melastomatoideae</taxon>
        <taxon>Melastomateae</taxon>
        <taxon>Melastoma</taxon>
    </lineage>
</organism>
<reference evidence="2" key="1">
    <citation type="journal article" date="2023" name="Front. Plant Sci.">
        <title>Chromosomal-level genome assembly of Melastoma candidum provides insights into trichome evolution.</title>
        <authorList>
            <person name="Zhong Y."/>
            <person name="Wu W."/>
            <person name="Sun C."/>
            <person name="Zou P."/>
            <person name="Liu Y."/>
            <person name="Dai S."/>
            <person name="Zhou R."/>
        </authorList>
    </citation>
    <scope>NUCLEOTIDE SEQUENCE [LARGE SCALE GENOMIC DNA]</scope>
</reference>
<gene>
    <name evidence="1" type="ORF">MLD38_020943</name>
</gene>
<keyword evidence="2" id="KW-1185">Reference proteome</keyword>